<keyword evidence="6" id="KW-0862">Zinc</keyword>
<sequence>MQITDLTHMPIWQHFYEITKIPRPSKHEEQILAFLKKFAEEHNLDYAQDKTGNIVIRKGATPGMEDRETIILQGHVDMVCEKNSDVEHDFYKDPIKTQITDGWIHAEGTTLGADNGIGVAAGLAVLTDPTVEHGPVECLFTVDEETGLTGAMGIEPGFVQGRILINLDSEDEGEMFIGCAGGMGTMAFFDYTTEATPAGQIALEVKVSGLKGGHSGGDIHVGLGNANKLLVRYLYKVLKEVPEMRLAMIDGGNLHNAIAREAKAIITIPANRKENLAIWANEMDAEFRNELKKVDPNVNLRVETTTTPKEVVDAKTANTLIRTLYACPHGVMGMSHSLEGLVETSTNLASVKMREGNVISIETSQRSSTESLKEDVGNMLLALFELAGARTEVRDGYPGWAPNPDSEILKVAESTYRELFGKEPKVKAIHAGLECGLFLAKYPYLDMVSFGPTMRDVHSPAERMEVQTVEMFWRHLVAILKNAPKRK</sequence>
<dbReference type="Pfam" id="PF01546">
    <property type="entry name" value="Peptidase_M20"/>
    <property type="match status" value="1"/>
</dbReference>
<dbReference type="RefSeq" id="WP_007364399.1">
    <property type="nucleotide sequence ID" value="NZ_ACLR01000001.1"/>
</dbReference>
<evidence type="ECO:0000256" key="13">
    <source>
        <dbReference type="ARBA" id="ARBA00071271"/>
    </source>
</evidence>
<dbReference type="Pfam" id="PF07687">
    <property type="entry name" value="M20_dimer"/>
    <property type="match status" value="1"/>
</dbReference>
<dbReference type="InterPro" id="IPR001160">
    <property type="entry name" value="Peptidase_M20C"/>
</dbReference>
<dbReference type="EC" id="3.4.13.18" evidence="10"/>
<evidence type="ECO:0000256" key="10">
    <source>
        <dbReference type="ARBA" id="ARBA00038976"/>
    </source>
</evidence>
<evidence type="ECO:0000256" key="12">
    <source>
        <dbReference type="ARBA" id="ARBA00061423"/>
    </source>
</evidence>
<keyword evidence="8" id="KW-0170">Cobalt</keyword>
<dbReference type="SUPFAM" id="SSF53187">
    <property type="entry name" value="Zn-dependent exopeptidases"/>
    <property type="match status" value="1"/>
</dbReference>
<evidence type="ECO:0000259" key="18">
    <source>
        <dbReference type="Pfam" id="PF07687"/>
    </source>
</evidence>
<proteinExistence type="inferred from homology"/>
<comment type="cofactor">
    <cofactor evidence="1">
        <name>Co(2+)</name>
        <dbReference type="ChEBI" id="CHEBI:48828"/>
    </cofactor>
</comment>
<dbReference type="GO" id="GO:0006508">
    <property type="term" value="P:proteolysis"/>
    <property type="evidence" value="ECO:0007669"/>
    <property type="project" value="UniProtKB-KW"/>
</dbReference>
<organism evidence="19 20">
    <name type="scientific">Porphyromonas uenonis 60-3</name>
    <dbReference type="NCBI Taxonomy" id="596327"/>
    <lineage>
        <taxon>Bacteria</taxon>
        <taxon>Pseudomonadati</taxon>
        <taxon>Bacteroidota</taxon>
        <taxon>Bacteroidia</taxon>
        <taxon>Bacteroidales</taxon>
        <taxon>Porphyromonadaceae</taxon>
        <taxon>Porphyromonas</taxon>
    </lineage>
</organism>
<dbReference type="Proteomes" id="UP000003303">
    <property type="component" value="Unassembled WGS sequence"/>
</dbReference>
<keyword evidence="7" id="KW-0482">Metalloprotease</keyword>
<feature type="domain" description="Peptidase M20 dimerisation" evidence="18">
    <location>
        <begin position="208"/>
        <end position="293"/>
    </location>
</feature>
<dbReference type="FunFam" id="3.40.630.10:FF:000015">
    <property type="entry name" value="Aminoacyl-histidine dipeptidase PepD"/>
    <property type="match status" value="1"/>
</dbReference>
<keyword evidence="3" id="KW-0645">Protease</keyword>
<dbReference type="CDD" id="cd03890">
    <property type="entry name" value="M20_pepD"/>
    <property type="match status" value="1"/>
</dbReference>
<accession>C2M8Z3</accession>
<reference evidence="19 20" key="1">
    <citation type="submission" date="2009-04" db="EMBL/GenBank/DDBJ databases">
        <authorList>
            <person name="Sebastian Y."/>
            <person name="Madupu R."/>
            <person name="Durkin A.S."/>
            <person name="Torralba M."/>
            <person name="Methe B."/>
            <person name="Sutton G.G."/>
            <person name="Strausberg R.L."/>
            <person name="Nelson K.E."/>
        </authorList>
    </citation>
    <scope>NUCLEOTIDE SEQUENCE [LARGE SCALE GENOMIC DNA]</scope>
    <source>
        <strain evidence="19 20">60-3</strain>
    </source>
</reference>
<dbReference type="eggNOG" id="COG2195">
    <property type="taxonomic scope" value="Bacteria"/>
</dbReference>
<comment type="cofactor">
    <cofactor evidence="2">
        <name>Zn(2+)</name>
        <dbReference type="ChEBI" id="CHEBI:29105"/>
    </cofactor>
</comment>
<dbReference type="Gene3D" id="3.40.630.10">
    <property type="entry name" value="Zn peptidases"/>
    <property type="match status" value="2"/>
</dbReference>
<evidence type="ECO:0000256" key="5">
    <source>
        <dbReference type="ARBA" id="ARBA00022801"/>
    </source>
</evidence>
<dbReference type="EMBL" id="ACLR01000001">
    <property type="protein sequence ID" value="EEK17807.1"/>
    <property type="molecule type" value="Genomic_DNA"/>
</dbReference>
<evidence type="ECO:0000256" key="1">
    <source>
        <dbReference type="ARBA" id="ARBA00001941"/>
    </source>
</evidence>
<keyword evidence="20" id="KW-1185">Reference proteome</keyword>
<dbReference type="InterPro" id="IPR011650">
    <property type="entry name" value="Peptidase_M20_dimer"/>
</dbReference>
<dbReference type="PANTHER" id="PTHR43501:SF1">
    <property type="entry name" value="CYTOSOL NON-SPECIFIC DIPEPTIDASE"/>
    <property type="match status" value="1"/>
</dbReference>
<dbReference type="OrthoDB" id="9773892at2"/>
<dbReference type="GO" id="GO:0070573">
    <property type="term" value="F:metallodipeptidase activity"/>
    <property type="evidence" value="ECO:0007669"/>
    <property type="project" value="TreeGrafter"/>
</dbReference>
<evidence type="ECO:0000256" key="6">
    <source>
        <dbReference type="ARBA" id="ARBA00022833"/>
    </source>
</evidence>
<dbReference type="AlphaFoldDB" id="C2M8Z3"/>
<comment type="catalytic activity">
    <reaction evidence="9">
        <text>Hydrolysis of dipeptides, preferentially hydrophobic dipeptides including prolyl amino acids.</text>
        <dbReference type="EC" id="3.4.13.18"/>
    </reaction>
</comment>
<dbReference type="PRINTS" id="PR00934">
    <property type="entry name" value="XHISDIPTASE"/>
</dbReference>
<dbReference type="InterPro" id="IPR002933">
    <property type="entry name" value="Peptidase_M20"/>
</dbReference>
<comment type="caution">
    <text evidence="19">The sequence shown here is derived from an EMBL/GenBank/DDBJ whole genome shotgun (WGS) entry which is preliminary data.</text>
</comment>
<dbReference type="PIRSF" id="PIRSF016599">
    <property type="entry name" value="Xaa-His_dipept"/>
    <property type="match status" value="1"/>
</dbReference>
<keyword evidence="4" id="KW-0479">Metal-binding</keyword>
<evidence type="ECO:0000256" key="3">
    <source>
        <dbReference type="ARBA" id="ARBA00022670"/>
    </source>
</evidence>
<evidence type="ECO:0000256" key="2">
    <source>
        <dbReference type="ARBA" id="ARBA00001947"/>
    </source>
</evidence>
<evidence type="ECO:0000256" key="9">
    <source>
        <dbReference type="ARBA" id="ARBA00036421"/>
    </source>
</evidence>
<dbReference type="PANTHER" id="PTHR43501">
    <property type="entry name" value="CYTOSOL NON-SPECIFIC DIPEPTIDASE"/>
    <property type="match status" value="1"/>
</dbReference>
<dbReference type="NCBIfam" id="TIGR01893">
    <property type="entry name" value="aa-his-dipept"/>
    <property type="match status" value="1"/>
</dbReference>
<comment type="similarity">
    <text evidence="12">Belongs to the peptidase M20C family.</text>
</comment>
<dbReference type="FunFam" id="3.40.630.10:FF:000018">
    <property type="entry name" value="Aminoacyl-histidine dipeptidase PepD"/>
    <property type="match status" value="1"/>
</dbReference>
<gene>
    <name evidence="19" type="primary">pepD</name>
    <name evidence="19" type="ORF">PORUE0001_0577</name>
</gene>
<evidence type="ECO:0000256" key="16">
    <source>
        <dbReference type="ARBA" id="ARBA00077688"/>
    </source>
</evidence>
<dbReference type="STRING" id="596327.PORUE0001_0577"/>
<dbReference type="GO" id="GO:0046872">
    <property type="term" value="F:metal ion binding"/>
    <property type="evidence" value="ECO:0007669"/>
    <property type="project" value="UniProtKB-KW"/>
</dbReference>
<dbReference type="GO" id="GO:0005829">
    <property type="term" value="C:cytosol"/>
    <property type="evidence" value="ECO:0007669"/>
    <property type="project" value="TreeGrafter"/>
</dbReference>
<evidence type="ECO:0000256" key="17">
    <source>
        <dbReference type="ARBA" id="ARBA00078074"/>
    </source>
</evidence>
<protein>
    <recommendedName>
        <fullName evidence="13">Cytosol non-specific dipeptidase</fullName>
        <ecNumber evidence="10">3.4.13.18</ecNumber>
    </recommendedName>
    <alternativeName>
        <fullName evidence="16">Aminoacyl-histidine dipeptidase</fullName>
    </alternativeName>
    <alternativeName>
        <fullName evidence="15">Beta-alanyl-histidine dipeptidase</fullName>
    </alternativeName>
    <alternativeName>
        <fullName evidence="14">Carnosinase</fullName>
    </alternativeName>
    <alternativeName>
        <fullName evidence="11">Peptidase D</fullName>
    </alternativeName>
    <alternativeName>
        <fullName evidence="17">Xaa-His dipeptidase</fullName>
    </alternativeName>
</protein>
<evidence type="ECO:0000313" key="20">
    <source>
        <dbReference type="Proteomes" id="UP000003303"/>
    </source>
</evidence>
<keyword evidence="5" id="KW-0378">Hydrolase</keyword>
<name>C2M8Z3_9PORP</name>
<evidence type="ECO:0000256" key="8">
    <source>
        <dbReference type="ARBA" id="ARBA00023285"/>
    </source>
</evidence>
<evidence type="ECO:0000256" key="14">
    <source>
        <dbReference type="ARBA" id="ARBA00075285"/>
    </source>
</evidence>
<evidence type="ECO:0000313" key="19">
    <source>
        <dbReference type="EMBL" id="EEK17807.1"/>
    </source>
</evidence>
<evidence type="ECO:0000256" key="4">
    <source>
        <dbReference type="ARBA" id="ARBA00022723"/>
    </source>
</evidence>
<evidence type="ECO:0000256" key="7">
    <source>
        <dbReference type="ARBA" id="ARBA00023049"/>
    </source>
</evidence>
<evidence type="ECO:0000256" key="11">
    <source>
        <dbReference type="ARBA" id="ARBA00044252"/>
    </source>
</evidence>
<evidence type="ECO:0000256" key="15">
    <source>
        <dbReference type="ARBA" id="ARBA00076004"/>
    </source>
</evidence>